<comment type="similarity">
    <text evidence="1">Belongs to the AHA1 family.</text>
</comment>
<dbReference type="SUPFAM" id="SSF55961">
    <property type="entry name" value="Bet v1-like"/>
    <property type="match status" value="1"/>
</dbReference>
<dbReference type="InterPro" id="IPR013538">
    <property type="entry name" value="ASHA1/2-like_C"/>
</dbReference>
<evidence type="ECO:0000313" key="4">
    <source>
        <dbReference type="Proteomes" id="UP000798951"/>
    </source>
</evidence>
<organism evidence="3 4">
    <name type="scientific">Nocardia caishijiensis</name>
    <dbReference type="NCBI Taxonomy" id="184756"/>
    <lineage>
        <taxon>Bacteria</taxon>
        <taxon>Bacillati</taxon>
        <taxon>Actinomycetota</taxon>
        <taxon>Actinomycetes</taxon>
        <taxon>Mycobacteriales</taxon>
        <taxon>Nocardiaceae</taxon>
        <taxon>Nocardia</taxon>
    </lineage>
</organism>
<evidence type="ECO:0000313" key="3">
    <source>
        <dbReference type="EMBL" id="KAF0844975.1"/>
    </source>
</evidence>
<evidence type="ECO:0000259" key="2">
    <source>
        <dbReference type="Pfam" id="PF08327"/>
    </source>
</evidence>
<dbReference type="InterPro" id="IPR023393">
    <property type="entry name" value="START-like_dom_sf"/>
</dbReference>
<dbReference type="EMBL" id="VMSD01000009">
    <property type="protein sequence ID" value="KAF0844975.1"/>
    <property type="molecule type" value="Genomic_DNA"/>
</dbReference>
<dbReference type="RefSeq" id="WP_067988330.1">
    <property type="nucleotide sequence ID" value="NZ_VMSD01000009.1"/>
</dbReference>
<dbReference type="Gene3D" id="3.30.530.20">
    <property type="match status" value="1"/>
</dbReference>
<proteinExistence type="inferred from homology"/>
<comment type="caution">
    <text evidence="3">The sequence shown here is derived from an EMBL/GenBank/DDBJ whole genome shotgun (WGS) entry which is preliminary data.</text>
</comment>
<dbReference type="Proteomes" id="UP000798951">
    <property type="component" value="Unassembled WGS sequence"/>
</dbReference>
<accession>A0ABQ6YGQ5</accession>
<keyword evidence="4" id="KW-1185">Reference proteome</keyword>
<reference evidence="3 4" key="1">
    <citation type="submission" date="2019-07" db="EMBL/GenBank/DDBJ databases">
        <title>Genomic Encyclopedia of Type Strains, Phase IV (KMG-IV): sequencing the most valuable type-strain genomes for metagenomic binning, comparative biology and taxonomic classification.</title>
        <authorList>
            <person name="Goeker M."/>
        </authorList>
    </citation>
    <scope>NUCLEOTIDE SEQUENCE [LARGE SCALE GENOMIC DNA]</scope>
    <source>
        <strain evidence="3 4">DSM 44831</strain>
    </source>
</reference>
<sequence length="161" mass="17361">MATTKIRTHIRAPRSTVYRLLLDADAVKVWMVPDGMTGVVHRYEPEVGGSFSITLSYGIGDEPQHDAYYGRYLALTEDEEVVEVLEFVTEKPELAGAQSVVFTLADGTDGGTELDVVHDDLPPGLDPADNEAVWRTALSKLAAMAEQGTRTQTPDGPVSGG</sequence>
<evidence type="ECO:0000256" key="1">
    <source>
        <dbReference type="ARBA" id="ARBA00006817"/>
    </source>
</evidence>
<gene>
    <name evidence="3" type="ORF">FNL39_1093</name>
</gene>
<dbReference type="Pfam" id="PF08327">
    <property type="entry name" value="AHSA1"/>
    <property type="match status" value="1"/>
</dbReference>
<name>A0ABQ6YGQ5_9NOCA</name>
<protein>
    <submittedName>
        <fullName evidence="3">Uncharacterized protein YndB with AHSA1/START domain</fullName>
    </submittedName>
</protein>
<feature type="domain" description="Activator of Hsp90 ATPase homologue 1/2-like C-terminal" evidence="2">
    <location>
        <begin position="11"/>
        <end position="145"/>
    </location>
</feature>